<reference evidence="3" key="1">
    <citation type="journal article" date="2011" name="Genome Res.">
        <title>Phylogeny-wide analysis of social amoeba genomes highlights ancient origins for complex intercellular communication.</title>
        <authorList>
            <person name="Heidel A.J."/>
            <person name="Lawal H.M."/>
            <person name="Felder M."/>
            <person name="Schilde C."/>
            <person name="Helps N.R."/>
            <person name="Tunggal B."/>
            <person name="Rivero F."/>
            <person name="John U."/>
            <person name="Schleicher M."/>
            <person name="Eichinger L."/>
            <person name="Platzer M."/>
            <person name="Noegel A.A."/>
            <person name="Schaap P."/>
            <person name="Gloeckner G."/>
        </authorList>
    </citation>
    <scope>NUCLEOTIDE SEQUENCE [LARGE SCALE GENOMIC DNA]</scope>
    <source>
        <strain evidence="3">SH3</strain>
    </source>
</reference>
<organism evidence="2 3">
    <name type="scientific">Cavenderia fasciculata</name>
    <name type="common">Slime mold</name>
    <name type="synonym">Dictyostelium fasciculatum</name>
    <dbReference type="NCBI Taxonomy" id="261658"/>
    <lineage>
        <taxon>Eukaryota</taxon>
        <taxon>Amoebozoa</taxon>
        <taxon>Evosea</taxon>
        <taxon>Eumycetozoa</taxon>
        <taxon>Dictyostelia</taxon>
        <taxon>Acytosteliales</taxon>
        <taxon>Cavenderiaceae</taxon>
        <taxon>Cavenderia</taxon>
    </lineage>
</organism>
<feature type="chain" id="PRO_5003313205" description="Carbohydrate binding domain-containing protein" evidence="1">
    <location>
        <begin position="24"/>
        <end position="143"/>
    </location>
</feature>
<keyword evidence="1" id="KW-0732">Signal</keyword>
<gene>
    <name evidence="2" type="ORF">DFA_06254</name>
</gene>
<evidence type="ECO:0000256" key="1">
    <source>
        <dbReference type="SAM" id="SignalP"/>
    </source>
</evidence>
<keyword evidence="3" id="KW-1185">Reference proteome</keyword>
<dbReference type="EMBL" id="GL883007">
    <property type="protein sequence ID" value="EGG24115.1"/>
    <property type="molecule type" value="Genomic_DNA"/>
</dbReference>
<dbReference type="GeneID" id="14876494"/>
<name>F4PKJ1_CACFS</name>
<feature type="signal peptide" evidence="1">
    <location>
        <begin position="1"/>
        <end position="23"/>
    </location>
</feature>
<proteinExistence type="predicted"/>
<dbReference type="AlphaFoldDB" id="F4PKJ1"/>
<evidence type="ECO:0000313" key="2">
    <source>
        <dbReference type="EMBL" id="EGG24115.1"/>
    </source>
</evidence>
<evidence type="ECO:0000313" key="3">
    <source>
        <dbReference type="Proteomes" id="UP000007797"/>
    </source>
</evidence>
<accession>F4PKJ1</accession>
<sequence length="143" mass="15281">MRSTILLVTLFVIISTLFSHSNGQKGCVKLPSGKNSTMPQMNSVCFVVPVSSGSSGATTFNYNIDIDSNDFYGIYVGTTTSKNNKCNNNNFNPIDKGLGPGHVNVNSTSEPLPKGSRAAYMIACDNQTQPCNIEIVGGTVCYQ</sequence>
<dbReference type="RefSeq" id="XP_004361966.1">
    <property type="nucleotide sequence ID" value="XM_004361909.1"/>
</dbReference>
<dbReference type="Proteomes" id="UP000007797">
    <property type="component" value="Unassembled WGS sequence"/>
</dbReference>
<dbReference type="KEGG" id="dfa:DFA_06254"/>
<protein>
    <recommendedName>
        <fullName evidence="4">Carbohydrate binding domain-containing protein</fullName>
    </recommendedName>
</protein>
<evidence type="ECO:0008006" key="4">
    <source>
        <dbReference type="Google" id="ProtNLM"/>
    </source>
</evidence>